<evidence type="ECO:0000313" key="2">
    <source>
        <dbReference type="EMBL" id="MBM3316487.1"/>
    </source>
</evidence>
<dbReference type="GO" id="GO:0005886">
    <property type="term" value="C:plasma membrane"/>
    <property type="evidence" value="ECO:0007669"/>
    <property type="project" value="TreeGrafter"/>
</dbReference>
<dbReference type="Gene3D" id="3.30.70.1320">
    <property type="entry name" value="Multidrug efflux transporter AcrB pore domain like"/>
    <property type="match status" value="1"/>
</dbReference>
<dbReference type="SUPFAM" id="SSF82693">
    <property type="entry name" value="Multidrug efflux transporter AcrB pore domain, PN1, PN2, PC1 and PC2 subdomains"/>
    <property type="match status" value="3"/>
</dbReference>
<gene>
    <name evidence="2" type="ORF">FJY75_01415</name>
</gene>
<name>A0A938BPW5_UNCEI</name>
<dbReference type="InterPro" id="IPR027463">
    <property type="entry name" value="AcrB_DN_DC_subdom"/>
</dbReference>
<feature type="transmembrane region" description="Helical" evidence="1">
    <location>
        <begin position="386"/>
        <end position="409"/>
    </location>
</feature>
<dbReference type="GO" id="GO:0042910">
    <property type="term" value="F:xenobiotic transmembrane transporter activity"/>
    <property type="evidence" value="ECO:0007669"/>
    <property type="project" value="TreeGrafter"/>
</dbReference>
<organism evidence="2 3">
    <name type="scientific">Eiseniibacteriota bacterium</name>
    <dbReference type="NCBI Taxonomy" id="2212470"/>
    <lineage>
        <taxon>Bacteria</taxon>
        <taxon>Candidatus Eiseniibacteriota</taxon>
    </lineage>
</organism>
<dbReference type="Gene3D" id="3.30.2090.10">
    <property type="entry name" value="Multidrug efflux transporter AcrB TolC docking domain, DN and DC subdomains"/>
    <property type="match status" value="2"/>
</dbReference>
<evidence type="ECO:0000313" key="3">
    <source>
        <dbReference type="Proteomes" id="UP000748308"/>
    </source>
</evidence>
<dbReference type="InterPro" id="IPR001036">
    <property type="entry name" value="Acrflvin-R"/>
</dbReference>
<sequence>MTSLPRFSVGQPVLVNLLMLGIVAGGLFCLFEMPQELNPNISFNWAFVTIPYPGASPQEAEDLVTIPVEKELDKIDKVSEIQTTSGDGFAFFLVKFEDMSASEFTTKLQEVRLQVDKAGLPEGTRAPIVEDFGSDDFLPVISVAITYEDDPEAAAAVADDLAREIERLADVAKIQTSGLEEREIWVEVDPVRLTARHLTLGSVMQALARRNLNLPGGNLVVGRSEFQIRALGRFESIDEIESVVLQADHQGRLVRLGDVAAVRAVRAESSVVSRLNARPAMTISVSKKARGSTFAVVGGVKELVERFRSSAPGGIEFRTTIDTTRHIRDILGVLRNNALIGLLVIFALLYAFLGLGNALLAALGIPISFLIAFIVMYLTGNTINGSSLFAMIIVLGIVVDEAIIVLENVHRHRQQGLTLREAAIRGTEEVIGPITSGVLTTVAAFLPLMLIPGIMGKFMRVVPMVVCIALIASLFEATVLLPSHIHDWTRRSRHHAKPELPLYIWLRDRYERRLRGCLRRRYVTLASAFALFLAAVAAVPLVGVQMFGEEDLDYFTVLAKLPEGTSLTETDRVVSKIEAAALGLPAEELRHVEANSGLYQGRDEWTVRRNVGQVIVNLVDRRERDRPVDEIIADLRGRLADISGLAALHFEKPSGGPPVGKPISVRVSGKYFEELRAAVADLKGALAGIDGVQDVTDDFPEGRPEARVRIDEELAALRGLSVQDIALEIRTAIAGTIATTFRDGDEDIDIVVRLPEAGRGSLEDLADLRLIGPRGAAVPLADVASISVQPAASEIKRRNLQRTIIVGADIDKSRTSVDRAVSQ</sequence>
<accession>A0A938BPW5</accession>
<keyword evidence="1" id="KW-0812">Transmembrane</keyword>
<feature type="transmembrane region" description="Helical" evidence="1">
    <location>
        <begin position="430"/>
        <end position="455"/>
    </location>
</feature>
<dbReference type="Gene3D" id="1.20.1640.10">
    <property type="entry name" value="Multidrug efflux transporter AcrB transmembrane domain"/>
    <property type="match status" value="2"/>
</dbReference>
<dbReference type="PRINTS" id="PR00702">
    <property type="entry name" value="ACRIFLAVINRP"/>
</dbReference>
<feature type="non-terminal residue" evidence="2">
    <location>
        <position position="823"/>
    </location>
</feature>
<keyword evidence="1" id="KW-0472">Membrane</keyword>
<feature type="transmembrane region" description="Helical" evidence="1">
    <location>
        <begin position="461"/>
        <end position="481"/>
    </location>
</feature>
<evidence type="ECO:0000256" key="1">
    <source>
        <dbReference type="SAM" id="Phobius"/>
    </source>
</evidence>
<dbReference type="AlphaFoldDB" id="A0A938BPW5"/>
<protein>
    <submittedName>
        <fullName evidence="2">Efflux RND transporter permease subunit</fullName>
    </submittedName>
</protein>
<feature type="transmembrane region" description="Helical" evidence="1">
    <location>
        <begin position="333"/>
        <end position="353"/>
    </location>
</feature>
<dbReference type="Gene3D" id="3.30.70.1430">
    <property type="entry name" value="Multidrug efflux transporter AcrB pore domain"/>
    <property type="match status" value="2"/>
</dbReference>
<dbReference type="Pfam" id="PF00873">
    <property type="entry name" value="ACR_tran"/>
    <property type="match status" value="1"/>
</dbReference>
<dbReference type="Gene3D" id="3.30.70.1440">
    <property type="entry name" value="Multidrug efflux transporter AcrB pore domain"/>
    <property type="match status" value="1"/>
</dbReference>
<reference evidence="2" key="1">
    <citation type="submission" date="2019-03" db="EMBL/GenBank/DDBJ databases">
        <title>Lake Tanganyika Metagenome-Assembled Genomes (MAGs).</title>
        <authorList>
            <person name="Tran P."/>
        </authorList>
    </citation>
    <scope>NUCLEOTIDE SEQUENCE</scope>
    <source>
        <strain evidence="2">M_DeepCast_400m_m2_100</strain>
    </source>
</reference>
<feature type="transmembrane region" description="Helical" evidence="1">
    <location>
        <begin position="522"/>
        <end position="543"/>
    </location>
</feature>
<dbReference type="SUPFAM" id="SSF82714">
    <property type="entry name" value="Multidrug efflux transporter AcrB TolC docking domain, DN and DC subdomains"/>
    <property type="match status" value="2"/>
</dbReference>
<dbReference type="PANTHER" id="PTHR32063">
    <property type="match status" value="1"/>
</dbReference>
<dbReference type="EMBL" id="VGIY01000016">
    <property type="protein sequence ID" value="MBM3316487.1"/>
    <property type="molecule type" value="Genomic_DNA"/>
</dbReference>
<dbReference type="SUPFAM" id="SSF82866">
    <property type="entry name" value="Multidrug efflux transporter AcrB transmembrane domain"/>
    <property type="match status" value="1"/>
</dbReference>
<comment type="caution">
    <text evidence="2">The sequence shown here is derived from an EMBL/GenBank/DDBJ whole genome shotgun (WGS) entry which is preliminary data.</text>
</comment>
<keyword evidence="1" id="KW-1133">Transmembrane helix</keyword>
<feature type="transmembrane region" description="Helical" evidence="1">
    <location>
        <begin position="12"/>
        <end position="33"/>
    </location>
</feature>
<dbReference type="PANTHER" id="PTHR32063:SF33">
    <property type="entry name" value="RND SUPERFAMILY EFFLUX PUMP PERMEASE COMPONENT"/>
    <property type="match status" value="1"/>
</dbReference>
<feature type="transmembrane region" description="Helical" evidence="1">
    <location>
        <begin position="360"/>
        <end position="380"/>
    </location>
</feature>
<proteinExistence type="predicted"/>
<dbReference type="Proteomes" id="UP000748308">
    <property type="component" value="Unassembled WGS sequence"/>
</dbReference>